<dbReference type="Proteomes" id="UP000826656">
    <property type="component" value="Unassembled WGS sequence"/>
</dbReference>
<name>A0ABQ7USZ8_SOLTU</name>
<accession>A0ABQ7USZ8</accession>
<sequence length="235" mass="25779">MASVDATIASIVASAENSKAAWDHLHTSFAKKSQTRIFSLRHHLSRVSKDNKSIVDYLCEIRSLYDELATAGSPVNNEELVVKILSGLGPEFREILAAIRNAILPSATLNYSTNFLITKFSSSMRTKKRLPLRSQSHNHFDAKANIVAQTPTHDPWIVDLGASNHITSDANSLHNVQDFKMMEDVTMGNGNVIPITQTGTTHLSPSNNDFKLSIVLCAPAIKGSDYGNSSYVRPE</sequence>
<proteinExistence type="predicted"/>
<evidence type="ECO:0000259" key="1">
    <source>
        <dbReference type="Pfam" id="PF22936"/>
    </source>
</evidence>
<dbReference type="InterPro" id="IPR054722">
    <property type="entry name" value="PolX-like_BBD"/>
</dbReference>
<dbReference type="Pfam" id="PF14223">
    <property type="entry name" value="Retrotran_gag_2"/>
    <property type="match status" value="1"/>
</dbReference>
<protein>
    <recommendedName>
        <fullName evidence="1">Retrovirus-related Pol polyprotein from transposon TNT 1-94-like beta-barrel domain-containing protein</fullName>
    </recommendedName>
</protein>
<evidence type="ECO:0000313" key="2">
    <source>
        <dbReference type="EMBL" id="KAH0754894.1"/>
    </source>
</evidence>
<gene>
    <name evidence="2" type="ORF">KY290_025164</name>
</gene>
<comment type="caution">
    <text evidence="2">The sequence shown here is derived from an EMBL/GenBank/DDBJ whole genome shotgun (WGS) entry which is preliminary data.</text>
</comment>
<dbReference type="EMBL" id="JAIVGD010000018">
    <property type="protein sequence ID" value="KAH0754894.1"/>
    <property type="molecule type" value="Genomic_DNA"/>
</dbReference>
<feature type="domain" description="Retrovirus-related Pol polyprotein from transposon TNT 1-94-like beta-barrel" evidence="1">
    <location>
        <begin position="156"/>
        <end position="222"/>
    </location>
</feature>
<reference evidence="2 3" key="1">
    <citation type="journal article" date="2021" name="bioRxiv">
        <title>Chromosome-scale and haplotype-resolved genome assembly of a tetraploid potato cultivar.</title>
        <authorList>
            <person name="Sun H."/>
            <person name="Jiao W.-B."/>
            <person name="Krause K."/>
            <person name="Campoy J.A."/>
            <person name="Goel M."/>
            <person name="Folz-Donahue K."/>
            <person name="Kukat C."/>
            <person name="Huettel B."/>
            <person name="Schneeberger K."/>
        </authorList>
    </citation>
    <scope>NUCLEOTIDE SEQUENCE [LARGE SCALE GENOMIC DNA]</scope>
    <source>
        <strain evidence="2">SolTubOtavaFocal</strain>
        <tissue evidence="2">Leaves</tissue>
    </source>
</reference>
<organism evidence="2 3">
    <name type="scientific">Solanum tuberosum</name>
    <name type="common">Potato</name>
    <dbReference type="NCBI Taxonomy" id="4113"/>
    <lineage>
        <taxon>Eukaryota</taxon>
        <taxon>Viridiplantae</taxon>
        <taxon>Streptophyta</taxon>
        <taxon>Embryophyta</taxon>
        <taxon>Tracheophyta</taxon>
        <taxon>Spermatophyta</taxon>
        <taxon>Magnoliopsida</taxon>
        <taxon>eudicotyledons</taxon>
        <taxon>Gunneridae</taxon>
        <taxon>Pentapetalae</taxon>
        <taxon>asterids</taxon>
        <taxon>lamiids</taxon>
        <taxon>Solanales</taxon>
        <taxon>Solanaceae</taxon>
        <taxon>Solanoideae</taxon>
        <taxon>Solaneae</taxon>
        <taxon>Solanum</taxon>
    </lineage>
</organism>
<dbReference type="Pfam" id="PF22936">
    <property type="entry name" value="Pol_BBD"/>
    <property type="match status" value="1"/>
</dbReference>
<keyword evidence="3" id="KW-1185">Reference proteome</keyword>
<evidence type="ECO:0000313" key="3">
    <source>
        <dbReference type="Proteomes" id="UP000826656"/>
    </source>
</evidence>
<dbReference type="PANTHER" id="PTHR47481">
    <property type="match status" value="1"/>
</dbReference>
<dbReference type="PANTHER" id="PTHR47481:SF21">
    <property type="entry name" value="BASIC-LEUCINE ZIPPER TRANSCRIPTION FACTOR Q-RELATED"/>
    <property type="match status" value="1"/>
</dbReference>